<dbReference type="PANTHER" id="PTHR43537">
    <property type="entry name" value="TRANSCRIPTIONAL REGULATOR, GNTR FAMILY"/>
    <property type="match status" value="1"/>
</dbReference>
<evidence type="ECO:0000256" key="3">
    <source>
        <dbReference type="ARBA" id="ARBA00023163"/>
    </source>
</evidence>
<dbReference type="RefSeq" id="WP_290357764.1">
    <property type="nucleotide sequence ID" value="NZ_JAUHHC010000001.1"/>
</dbReference>
<name>A0ABT8DMW0_9BURK</name>
<evidence type="ECO:0000259" key="5">
    <source>
        <dbReference type="PROSITE" id="PS50949"/>
    </source>
</evidence>
<dbReference type="InterPro" id="IPR036390">
    <property type="entry name" value="WH_DNA-bd_sf"/>
</dbReference>
<comment type="caution">
    <text evidence="6">The sequence shown here is derived from an EMBL/GenBank/DDBJ whole genome shotgun (WGS) entry which is preliminary data.</text>
</comment>
<protein>
    <submittedName>
        <fullName evidence="6">GntR family transcriptional regulator</fullName>
    </submittedName>
</protein>
<dbReference type="InterPro" id="IPR008920">
    <property type="entry name" value="TF_FadR/GntR_C"/>
</dbReference>
<evidence type="ECO:0000256" key="1">
    <source>
        <dbReference type="ARBA" id="ARBA00023015"/>
    </source>
</evidence>
<dbReference type="InterPro" id="IPR000524">
    <property type="entry name" value="Tscrpt_reg_HTH_GntR"/>
</dbReference>
<dbReference type="Pfam" id="PF00392">
    <property type="entry name" value="GntR"/>
    <property type="match status" value="1"/>
</dbReference>
<reference evidence="6 7" key="1">
    <citation type="submission" date="2023-06" db="EMBL/GenBank/DDBJ databases">
        <title>Pelomonas sp. PFR6 16S ribosomal RNA gene Genome sequencing and assembly.</title>
        <authorList>
            <person name="Woo H."/>
        </authorList>
    </citation>
    <scope>NUCLEOTIDE SEQUENCE [LARGE SCALE GENOMIC DNA]</scope>
    <source>
        <strain evidence="6 7">PFR6</strain>
    </source>
</reference>
<dbReference type="SMART" id="SM00895">
    <property type="entry name" value="FCD"/>
    <property type="match status" value="1"/>
</dbReference>
<dbReference type="EMBL" id="JAUHHC010000001">
    <property type="protein sequence ID" value="MDN3919462.1"/>
    <property type="molecule type" value="Genomic_DNA"/>
</dbReference>
<dbReference type="PRINTS" id="PR00035">
    <property type="entry name" value="HTHGNTR"/>
</dbReference>
<dbReference type="PANTHER" id="PTHR43537:SF49">
    <property type="entry name" value="TRANSCRIPTIONAL REGULATORY PROTEIN"/>
    <property type="match status" value="1"/>
</dbReference>
<proteinExistence type="predicted"/>
<dbReference type="SMART" id="SM00345">
    <property type="entry name" value="HTH_GNTR"/>
    <property type="match status" value="1"/>
</dbReference>
<keyword evidence="2" id="KW-0238">DNA-binding</keyword>
<dbReference type="Gene3D" id="1.10.10.10">
    <property type="entry name" value="Winged helix-like DNA-binding domain superfamily/Winged helix DNA-binding domain"/>
    <property type="match status" value="1"/>
</dbReference>
<dbReference type="Gene3D" id="1.20.120.530">
    <property type="entry name" value="GntR ligand-binding domain-like"/>
    <property type="match status" value="1"/>
</dbReference>
<dbReference type="SUPFAM" id="SSF46785">
    <property type="entry name" value="Winged helix' DNA-binding domain"/>
    <property type="match status" value="1"/>
</dbReference>
<feature type="compositionally biased region" description="Basic and acidic residues" evidence="4">
    <location>
        <begin position="1"/>
        <end position="10"/>
    </location>
</feature>
<accession>A0ABT8DMW0</accession>
<evidence type="ECO:0000256" key="2">
    <source>
        <dbReference type="ARBA" id="ARBA00023125"/>
    </source>
</evidence>
<sequence>MSKQQQDHHGQASPPLSTRPVRRRVAEDTLPGALDELVGDGAGRVRLVDEVAHVLRQRIYSGAHAPGELLRQVQLSQQLNVSRTPLREALRMLQSEGLVEADGPRGVCVARADRQRLLNAYALREMIDGLAARQAAERQAARARARLMPLIEQQLGTLEPWSPADYVRFNVDFHAAIIELADNEFLSGQMAVVRLTSTVFAPAVLVSRDRARPAVDEHALVVQAIAAGDGEAAERLARQHIRETIACLLAGRGAAATIAPAAPPAWAA</sequence>
<evidence type="ECO:0000313" key="6">
    <source>
        <dbReference type="EMBL" id="MDN3919462.1"/>
    </source>
</evidence>
<gene>
    <name evidence="6" type="ORF">QWJ38_04120</name>
</gene>
<dbReference type="SUPFAM" id="SSF48008">
    <property type="entry name" value="GntR ligand-binding domain-like"/>
    <property type="match status" value="1"/>
</dbReference>
<dbReference type="PROSITE" id="PS50949">
    <property type="entry name" value="HTH_GNTR"/>
    <property type="match status" value="1"/>
</dbReference>
<dbReference type="CDD" id="cd07377">
    <property type="entry name" value="WHTH_GntR"/>
    <property type="match status" value="1"/>
</dbReference>
<feature type="domain" description="HTH gntR-type" evidence="5">
    <location>
        <begin position="45"/>
        <end position="112"/>
    </location>
</feature>
<dbReference type="InterPro" id="IPR011711">
    <property type="entry name" value="GntR_C"/>
</dbReference>
<evidence type="ECO:0000256" key="4">
    <source>
        <dbReference type="SAM" id="MobiDB-lite"/>
    </source>
</evidence>
<keyword evidence="1" id="KW-0805">Transcription regulation</keyword>
<dbReference type="InterPro" id="IPR036388">
    <property type="entry name" value="WH-like_DNA-bd_sf"/>
</dbReference>
<keyword evidence="7" id="KW-1185">Reference proteome</keyword>
<keyword evidence="3" id="KW-0804">Transcription</keyword>
<evidence type="ECO:0000313" key="7">
    <source>
        <dbReference type="Proteomes" id="UP001228044"/>
    </source>
</evidence>
<dbReference type="Pfam" id="PF07729">
    <property type="entry name" value="FCD"/>
    <property type="match status" value="1"/>
</dbReference>
<organism evidence="6 7">
    <name type="scientific">Roseateles violae</name>
    <dbReference type="NCBI Taxonomy" id="3058042"/>
    <lineage>
        <taxon>Bacteria</taxon>
        <taxon>Pseudomonadati</taxon>
        <taxon>Pseudomonadota</taxon>
        <taxon>Betaproteobacteria</taxon>
        <taxon>Burkholderiales</taxon>
        <taxon>Sphaerotilaceae</taxon>
        <taxon>Roseateles</taxon>
    </lineage>
</organism>
<dbReference type="Proteomes" id="UP001228044">
    <property type="component" value="Unassembled WGS sequence"/>
</dbReference>
<feature type="region of interest" description="Disordered" evidence="4">
    <location>
        <begin position="1"/>
        <end position="23"/>
    </location>
</feature>